<sequence length="57" mass="6260">MSRETATILTNMCMIYDNQGRVLVQDKVGSNWCGITFPGGDCVIIMTGAYNADKSRI</sequence>
<gene>
    <name evidence="1" type="ORF">NCTC5386_00715</name>
</gene>
<dbReference type="AlphaFoldDB" id="A0A4U9XK48"/>
<proteinExistence type="predicted"/>
<protein>
    <submittedName>
        <fullName evidence="1">MutT/NUDIX family protein</fullName>
    </submittedName>
</protein>
<evidence type="ECO:0000313" key="1">
    <source>
        <dbReference type="EMBL" id="VTS12878.1"/>
    </source>
</evidence>
<accession>A0A4U9XK48</accession>
<name>A0A4U9XK48_9STRE</name>
<dbReference type="EMBL" id="CABEHT010000001">
    <property type="protein sequence ID" value="VTS12878.1"/>
    <property type="molecule type" value="Genomic_DNA"/>
</dbReference>
<organism evidence="1 2">
    <name type="scientific">Streptococcus pseudoporcinus</name>
    <dbReference type="NCBI Taxonomy" id="361101"/>
    <lineage>
        <taxon>Bacteria</taxon>
        <taxon>Bacillati</taxon>
        <taxon>Bacillota</taxon>
        <taxon>Bacilli</taxon>
        <taxon>Lactobacillales</taxon>
        <taxon>Streptococcaceae</taxon>
        <taxon>Streptococcus</taxon>
    </lineage>
</organism>
<dbReference type="Proteomes" id="UP000394068">
    <property type="component" value="Unassembled WGS sequence"/>
</dbReference>
<reference evidence="1 2" key="1">
    <citation type="submission" date="2019-05" db="EMBL/GenBank/DDBJ databases">
        <authorList>
            <consortium name="Pathogen Informatics"/>
        </authorList>
    </citation>
    <scope>NUCLEOTIDE SEQUENCE [LARGE SCALE GENOMIC DNA]</scope>
    <source>
        <strain evidence="1 2">NCTC5386</strain>
    </source>
</reference>
<evidence type="ECO:0000313" key="2">
    <source>
        <dbReference type="Proteomes" id="UP000394068"/>
    </source>
</evidence>